<dbReference type="KEGG" id="aii:E4K63_04900"/>
<dbReference type="InterPro" id="IPR011990">
    <property type="entry name" value="TPR-like_helical_dom_sf"/>
</dbReference>
<dbReference type="EMBL" id="CP038241">
    <property type="protein sequence ID" value="QIV96201.1"/>
    <property type="molecule type" value="Genomic_DNA"/>
</dbReference>
<evidence type="ECO:0000313" key="2">
    <source>
        <dbReference type="EMBL" id="QIV96201.1"/>
    </source>
</evidence>
<reference evidence="2 3" key="1">
    <citation type="submission" date="2019-03" db="EMBL/GenBank/DDBJ databases">
        <title>Complete Genome Sequence of Allofrancisella inopinata Strain SYSU YG23 Isolated from Water-Cooling Systems in China.</title>
        <authorList>
            <person name="Ohrman C."/>
            <person name="Uneklint I."/>
            <person name="Sjodin A."/>
        </authorList>
    </citation>
    <scope>NUCLEOTIDE SEQUENCE [LARGE SCALE GENOMIC DNA]</scope>
    <source>
        <strain evidence="2 3">SYSU YG23</strain>
    </source>
</reference>
<dbReference type="SUPFAM" id="SSF81901">
    <property type="entry name" value="HCP-like"/>
    <property type="match status" value="1"/>
</dbReference>
<dbReference type="Proteomes" id="UP000502004">
    <property type="component" value="Chromosome"/>
</dbReference>
<dbReference type="RefSeq" id="WP_133940291.1">
    <property type="nucleotide sequence ID" value="NZ_CP038241.1"/>
</dbReference>
<feature type="chain" id="PRO_5042111710" evidence="1">
    <location>
        <begin position="26"/>
        <end position="299"/>
    </location>
</feature>
<proteinExistence type="predicted"/>
<sequence>MQANLKKISLLIGLLGTLEACSTQAQPNNPSYQQNTVQGNFKEEPQVVEGNVAKYTISTKTTEQKADYKKATSLNAELVIIYSHDGYLDRAKDKLVKAQQLAKQHGYKLAIVDYAAGYYYQIIGSKSIAEKYYKEAISNEPKNFEAMNFYAQFLCQIKDNFSQAEKLFEKSLYMSDNNDMAQTFFLYSECLYKQDKKKDALSFMEKADKFKANYLGAKLRLAEMYFEQGQYKECYKVIYEMRNNEEFFNNKRVLELRLKLAEYANNKNEAATVRLIFSSKDFNDDDIDQFFSASDGGIE</sequence>
<keyword evidence="3" id="KW-1185">Reference proteome</keyword>
<evidence type="ECO:0000256" key="1">
    <source>
        <dbReference type="SAM" id="SignalP"/>
    </source>
</evidence>
<dbReference type="Gene3D" id="1.25.40.10">
    <property type="entry name" value="Tetratricopeptide repeat domain"/>
    <property type="match status" value="1"/>
</dbReference>
<gene>
    <name evidence="2" type="ORF">E4K63_04900</name>
</gene>
<keyword evidence="1" id="KW-0732">Signal</keyword>
<evidence type="ECO:0000313" key="3">
    <source>
        <dbReference type="Proteomes" id="UP000502004"/>
    </source>
</evidence>
<dbReference type="AlphaFoldDB" id="A0AAE6YID9"/>
<name>A0AAE6YID9_9GAMM</name>
<dbReference type="Pfam" id="PF12895">
    <property type="entry name" value="ANAPC3"/>
    <property type="match status" value="1"/>
</dbReference>
<protein>
    <submittedName>
        <fullName evidence="2">Pilus assembly protein PilF</fullName>
    </submittedName>
</protein>
<accession>A0AAE6YID9</accession>
<feature type="signal peptide" evidence="1">
    <location>
        <begin position="1"/>
        <end position="25"/>
    </location>
</feature>
<organism evidence="2 3">
    <name type="scientific">Allofrancisella inopinata</name>
    <dbReference type="NCBI Taxonomy" id="1085647"/>
    <lineage>
        <taxon>Bacteria</taxon>
        <taxon>Pseudomonadati</taxon>
        <taxon>Pseudomonadota</taxon>
        <taxon>Gammaproteobacteria</taxon>
        <taxon>Thiotrichales</taxon>
        <taxon>Francisellaceae</taxon>
        <taxon>Allofrancisella</taxon>
    </lineage>
</organism>